<dbReference type="InterPro" id="IPR036873">
    <property type="entry name" value="Rhodanese-like_dom_sf"/>
</dbReference>
<sequence>MQNIHELYPLLAHGTFEISPKELQSVSWQDLCLVDVRNASEWQEGFINGAINIPLMRLLMSAPYELEANKVIVTYCHSGNRSSLAAKQLRSLGFQSLTLEGGIENWRAVNGK</sequence>
<proteinExistence type="predicted"/>
<dbReference type="Gene3D" id="3.40.250.10">
    <property type="entry name" value="Rhodanese-like domain"/>
    <property type="match status" value="1"/>
</dbReference>
<dbReference type="InterPro" id="IPR050229">
    <property type="entry name" value="GlpE_sulfurtransferase"/>
</dbReference>
<evidence type="ECO:0000313" key="2">
    <source>
        <dbReference type="EMBL" id="KXB40205.1"/>
    </source>
</evidence>
<feature type="domain" description="Rhodanese" evidence="1">
    <location>
        <begin position="27"/>
        <end position="111"/>
    </location>
</feature>
<keyword evidence="3" id="KW-1185">Reference proteome</keyword>
<dbReference type="CDD" id="cd00158">
    <property type="entry name" value="RHOD"/>
    <property type="match status" value="1"/>
</dbReference>
<dbReference type="EMBL" id="LSCV01000031">
    <property type="protein sequence ID" value="KXB40205.1"/>
    <property type="molecule type" value="Genomic_DNA"/>
</dbReference>
<dbReference type="InterPro" id="IPR001763">
    <property type="entry name" value="Rhodanese-like_dom"/>
</dbReference>
<dbReference type="SUPFAM" id="SSF52821">
    <property type="entry name" value="Rhodanese/Cell cycle control phosphatase"/>
    <property type="match status" value="1"/>
</dbReference>
<dbReference type="PANTHER" id="PTHR43031:SF16">
    <property type="entry name" value="OXIDOREDUCTASE"/>
    <property type="match status" value="1"/>
</dbReference>
<dbReference type="AlphaFoldDB" id="A0A133YAM4"/>
<evidence type="ECO:0000313" key="3">
    <source>
        <dbReference type="Proteomes" id="UP000070080"/>
    </source>
</evidence>
<dbReference type="Pfam" id="PF00581">
    <property type="entry name" value="Rhodanese"/>
    <property type="match status" value="1"/>
</dbReference>
<dbReference type="RefSeq" id="WP_066714428.1">
    <property type="nucleotide sequence ID" value="NZ_JARFNM010000001.1"/>
</dbReference>
<dbReference type="SMART" id="SM00450">
    <property type="entry name" value="RHOD"/>
    <property type="match status" value="1"/>
</dbReference>
<gene>
    <name evidence="2" type="ORF">HMPREF1872_01017</name>
</gene>
<protein>
    <submittedName>
        <fullName evidence="2">Rhodanese-like protein</fullName>
    </submittedName>
</protein>
<comment type="caution">
    <text evidence="2">The sequence shown here is derived from an EMBL/GenBank/DDBJ whole genome shotgun (WGS) entry which is preliminary data.</text>
</comment>
<organism evidence="2 3">
    <name type="scientific">Amygdalobacter nucleatus</name>
    <dbReference type="NCBI Taxonomy" id="3029274"/>
    <lineage>
        <taxon>Bacteria</taxon>
        <taxon>Bacillati</taxon>
        <taxon>Bacillota</taxon>
        <taxon>Clostridia</taxon>
        <taxon>Eubacteriales</taxon>
        <taxon>Oscillospiraceae</taxon>
        <taxon>Amygdalobacter</taxon>
    </lineage>
</organism>
<dbReference type="PANTHER" id="PTHR43031">
    <property type="entry name" value="FAD-DEPENDENT OXIDOREDUCTASE"/>
    <property type="match status" value="1"/>
</dbReference>
<dbReference type="PROSITE" id="PS50206">
    <property type="entry name" value="RHODANESE_3"/>
    <property type="match status" value="1"/>
</dbReference>
<evidence type="ECO:0000259" key="1">
    <source>
        <dbReference type="PROSITE" id="PS50206"/>
    </source>
</evidence>
<name>A0A133YAM4_9FIRM</name>
<dbReference type="STRING" id="1497955.HMPREF1872_01017"/>
<reference evidence="3" key="1">
    <citation type="submission" date="2016-01" db="EMBL/GenBank/DDBJ databases">
        <authorList>
            <person name="Mitreva M."/>
            <person name="Pepin K.H."/>
            <person name="Mihindukulasuriya K.A."/>
            <person name="Fulton R."/>
            <person name="Fronick C."/>
            <person name="O'Laughlin M."/>
            <person name="Miner T."/>
            <person name="Herter B."/>
            <person name="Rosa B.A."/>
            <person name="Cordes M."/>
            <person name="Tomlinson C."/>
            <person name="Wollam A."/>
            <person name="Palsikar V.B."/>
            <person name="Mardis E.R."/>
            <person name="Wilson R.K."/>
        </authorList>
    </citation>
    <scope>NUCLEOTIDE SEQUENCE [LARGE SCALE GENOMIC DNA]</scope>
    <source>
        <strain evidence="3">KA00274</strain>
    </source>
</reference>
<dbReference type="Proteomes" id="UP000070080">
    <property type="component" value="Unassembled WGS sequence"/>
</dbReference>
<accession>A0A133YAM4</accession>
<dbReference type="OrthoDB" id="9800872at2"/>